<protein>
    <submittedName>
        <fullName evidence="5">Efflux RND transporter periplasmic adaptor subunit</fullName>
    </submittedName>
</protein>
<dbReference type="Gene3D" id="2.40.30.170">
    <property type="match status" value="1"/>
</dbReference>
<feature type="coiled-coil region" evidence="2">
    <location>
        <begin position="92"/>
        <end position="126"/>
    </location>
</feature>
<dbReference type="NCBIfam" id="TIGR01730">
    <property type="entry name" value="RND_mfp"/>
    <property type="match status" value="1"/>
</dbReference>
<dbReference type="InterPro" id="IPR058636">
    <property type="entry name" value="Beta-barrel_YknX"/>
</dbReference>
<gene>
    <name evidence="5" type="ORF">ENU66_07845</name>
</gene>
<reference evidence="5" key="1">
    <citation type="journal article" date="2020" name="mSystems">
        <title>Genome- and Community-Level Interaction Insights into Carbon Utilization and Element Cycling Functions of Hydrothermarchaeota in Hydrothermal Sediment.</title>
        <authorList>
            <person name="Zhou Z."/>
            <person name="Liu Y."/>
            <person name="Xu W."/>
            <person name="Pan J."/>
            <person name="Luo Z.H."/>
            <person name="Li M."/>
        </authorList>
    </citation>
    <scope>NUCLEOTIDE SEQUENCE [LARGE SCALE GENOMIC DNA]</scope>
    <source>
        <strain evidence="5">SpSt-69</strain>
    </source>
</reference>
<proteinExistence type="inferred from homology"/>
<dbReference type="AlphaFoldDB" id="A0A7V4E4R8"/>
<feature type="domain" description="Multidrug resistance protein MdtA-like barrel-sandwich hybrid" evidence="3">
    <location>
        <begin position="59"/>
        <end position="198"/>
    </location>
</feature>
<dbReference type="InterPro" id="IPR006143">
    <property type="entry name" value="RND_pump_MFP"/>
</dbReference>
<dbReference type="SUPFAM" id="SSF111369">
    <property type="entry name" value="HlyD-like secretion proteins"/>
    <property type="match status" value="1"/>
</dbReference>
<comment type="caution">
    <text evidence="5">The sequence shown here is derived from an EMBL/GenBank/DDBJ whole genome shotgun (WGS) entry which is preliminary data.</text>
</comment>
<feature type="domain" description="YknX-like beta-barrel" evidence="4">
    <location>
        <begin position="210"/>
        <end position="289"/>
    </location>
</feature>
<evidence type="ECO:0000256" key="2">
    <source>
        <dbReference type="SAM" id="Coils"/>
    </source>
</evidence>
<organism evidence="5">
    <name type="scientific">candidate division WOR-3 bacterium</name>
    <dbReference type="NCBI Taxonomy" id="2052148"/>
    <lineage>
        <taxon>Bacteria</taxon>
        <taxon>Bacteria division WOR-3</taxon>
    </lineage>
</organism>
<name>A0A7V4E4R8_UNCW3</name>
<evidence type="ECO:0000313" key="5">
    <source>
        <dbReference type="EMBL" id="HGL18222.1"/>
    </source>
</evidence>
<sequence length="389" mass="42801">MKAKRIAIITGIVVVLAIIVGANVAKSNKNVPLLEAQIVTRGHIQEVVRADGEIKAEKQVDIGSDIMGRIEKIYVRLGDYVKKGDTLCLIDKQSYEAKVNSLKMSLNDLKSKLDKAQKDFERIKNLYEKGLVAETDYENSRLQLESLKAQYQSTYYSLKDAEYQLSKTVITSPITGKVISLNKEAGEIVVMGTVNNPATVIMTIAELSKMKVNAYVDESEIVKVKEGQPVNIKVTAYPDKNFRGIVKAISAAPYQGASTTTTSGVQYSVEVAVVDTGILYPGMSATCEIIVSRKDSVLKVPVQALGKEKTGEDYLFLIKGGKVYKTFVKIGAIASNEAEILEGVSEGDTIAVGPYSRLRILKDGQKVKFEIKRKVFEGKQPTKRFESRE</sequence>
<dbReference type="Pfam" id="PF25990">
    <property type="entry name" value="Beta-barrel_YknX"/>
    <property type="match status" value="1"/>
</dbReference>
<dbReference type="Pfam" id="PF25917">
    <property type="entry name" value="BSH_RND"/>
    <property type="match status" value="1"/>
</dbReference>
<dbReference type="EMBL" id="DTDJ01000047">
    <property type="protein sequence ID" value="HGL18222.1"/>
    <property type="molecule type" value="Genomic_DNA"/>
</dbReference>
<evidence type="ECO:0000259" key="4">
    <source>
        <dbReference type="Pfam" id="PF25990"/>
    </source>
</evidence>
<dbReference type="Gene3D" id="1.10.287.470">
    <property type="entry name" value="Helix hairpin bin"/>
    <property type="match status" value="1"/>
</dbReference>
<comment type="similarity">
    <text evidence="1">Belongs to the membrane fusion protein (MFP) (TC 8.A.1) family.</text>
</comment>
<evidence type="ECO:0000256" key="1">
    <source>
        <dbReference type="ARBA" id="ARBA00009477"/>
    </source>
</evidence>
<dbReference type="PANTHER" id="PTHR30469:SF33">
    <property type="entry name" value="SLR1207 PROTEIN"/>
    <property type="match status" value="1"/>
</dbReference>
<dbReference type="Gene3D" id="2.40.420.20">
    <property type="match status" value="1"/>
</dbReference>
<dbReference type="PANTHER" id="PTHR30469">
    <property type="entry name" value="MULTIDRUG RESISTANCE PROTEIN MDTA"/>
    <property type="match status" value="1"/>
</dbReference>
<evidence type="ECO:0000259" key="3">
    <source>
        <dbReference type="Pfam" id="PF25917"/>
    </source>
</evidence>
<keyword evidence="2" id="KW-0175">Coiled coil</keyword>
<dbReference type="GO" id="GO:0015562">
    <property type="term" value="F:efflux transmembrane transporter activity"/>
    <property type="evidence" value="ECO:0007669"/>
    <property type="project" value="TreeGrafter"/>
</dbReference>
<accession>A0A7V4E4R8</accession>
<dbReference type="GO" id="GO:1990281">
    <property type="term" value="C:efflux pump complex"/>
    <property type="evidence" value="ECO:0007669"/>
    <property type="project" value="TreeGrafter"/>
</dbReference>
<dbReference type="Gene3D" id="2.40.50.100">
    <property type="match status" value="1"/>
</dbReference>
<dbReference type="InterPro" id="IPR058625">
    <property type="entry name" value="MdtA-like_BSH"/>
</dbReference>